<dbReference type="PRINTS" id="PR01790">
    <property type="entry name" value="SMP30FAMILY"/>
</dbReference>
<dbReference type="Gene3D" id="2.120.10.30">
    <property type="entry name" value="TolB, C-terminal domain"/>
    <property type="match status" value="1"/>
</dbReference>
<evidence type="ECO:0000313" key="3">
    <source>
        <dbReference type="EMBL" id="GIQ64225.1"/>
    </source>
</evidence>
<comment type="similarity">
    <text evidence="1">Belongs to the SMP-30/CGR1 family.</text>
</comment>
<dbReference type="InterPro" id="IPR011042">
    <property type="entry name" value="6-blade_b-propeller_TolB-like"/>
</dbReference>
<dbReference type="SUPFAM" id="SSF63829">
    <property type="entry name" value="Calcium-dependent phosphotriesterase"/>
    <property type="match status" value="1"/>
</dbReference>
<sequence length="292" mass="32745">MEKWELLTDVRATLGEGPVWDEERGAIVWVDILEKRIWEYRPADADLTSYQLDQYVGAAALTESGGLLLAMRHGFYAMDRDTEKLRALGDPEADRPANRFNDGKCGPDGRFWAGTMSMGDKPGQGALYRLEEAGRISRLVEGVSTSNGLDWSLDGRTFYYIDTPTREVAAFDYDRETGRIERRRTAIRVPEEDGYPDGMTLDAEGKLWIAHWGGSQVTRWDPETGRKLDALALPVPLVTSCAFGGEHYDELYVTSARVGLSTETLEQHPLSGGLFRFRPGVKGRSPFRCRDL</sequence>
<name>A0ABQ4N7R1_9BACL</name>
<keyword evidence="4" id="KW-1185">Reference proteome</keyword>
<dbReference type="Pfam" id="PF08450">
    <property type="entry name" value="SGL"/>
    <property type="match status" value="1"/>
</dbReference>
<dbReference type="PANTHER" id="PTHR10907">
    <property type="entry name" value="REGUCALCIN"/>
    <property type="match status" value="1"/>
</dbReference>
<evidence type="ECO:0000256" key="1">
    <source>
        <dbReference type="ARBA" id="ARBA00008853"/>
    </source>
</evidence>
<comment type="caution">
    <text evidence="3">The sequence shown here is derived from an EMBL/GenBank/DDBJ whole genome shotgun (WGS) entry which is preliminary data.</text>
</comment>
<dbReference type="InterPro" id="IPR013658">
    <property type="entry name" value="SGL"/>
</dbReference>
<evidence type="ECO:0000259" key="2">
    <source>
        <dbReference type="Pfam" id="PF08450"/>
    </source>
</evidence>
<dbReference type="Proteomes" id="UP000680304">
    <property type="component" value="Unassembled WGS sequence"/>
</dbReference>
<reference evidence="3 4" key="1">
    <citation type="submission" date="2021-04" db="EMBL/GenBank/DDBJ databases">
        <title>Draft genome sequence of Paenibacillus cisolokensis, LC2-13A.</title>
        <authorList>
            <person name="Uke A."/>
            <person name="Chhe C."/>
            <person name="Baramee S."/>
            <person name="Kosugi A."/>
        </authorList>
    </citation>
    <scope>NUCLEOTIDE SEQUENCE [LARGE SCALE GENOMIC DNA]</scope>
    <source>
        <strain evidence="3 4">LC2-13A</strain>
    </source>
</reference>
<gene>
    <name evidence="3" type="ORF">PACILC2_27930</name>
</gene>
<accession>A0ABQ4N7R1</accession>
<organism evidence="3 4">
    <name type="scientific">Paenibacillus cisolokensis</name>
    <dbReference type="NCBI Taxonomy" id="1658519"/>
    <lineage>
        <taxon>Bacteria</taxon>
        <taxon>Bacillati</taxon>
        <taxon>Bacillota</taxon>
        <taxon>Bacilli</taxon>
        <taxon>Bacillales</taxon>
        <taxon>Paenibacillaceae</taxon>
        <taxon>Paenibacillus</taxon>
    </lineage>
</organism>
<dbReference type="InterPro" id="IPR005511">
    <property type="entry name" value="SMP-30"/>
</dbReference>
<protein>
    <submittedName>
        <fullName evidence="3">Regucalcin-like protein</fullName>
    </submittedName>
</protein>
<dbReference type="RefSeq" id="WP_213529037.1">
    <property type="nucleotide sequence ID" value="NZ_BOVJ01000085.1"/>
</dbReference>
<dbReference type="PANTHER" id="PTHR10907:SF47">
    <property type="entry name" value="REGUCALCIN"/>
    <property type="match status" value="1"/>
</dbReference>
<evidence type="ECO:0000313" key="4">
    <source>
        <dbReference type="Proteomes" id="UP000680304"/>
    </source>
</evidence>
<feature type="domain" description="SMP-30/Gluconolactonase/LRE-like region" evidence="2">
    <location>
        <begin position="14"/>
        <end position="257"/>
    </location>
</feature>
<proteinExistence type="inferred from homology"/>
<dbReference type="EMBL" id="BOVJ01000085">
    <property type="protein sequence ID" value="GIQ64225.1"/>
    <property type="molecule type" value="Genomic_DNA"/>
</dbReference>